<dbReference type="AlphaFoldDB" id="A0A1U7WL13"/>
<dbReference type="PANTHER" id="PTHR28626:SF4">
    <property type="entry name" value="PROTEIN SENSITIVITY TO RED LIGHT REDUCED 1-LIKE"/>
    <property type="match status" value="1"/>
</dbReference>
<dbReference type="RefSeq" id="XP_009774940.1">
    <property type="nucleotide sequence ID" value="XM_009776638.1"/>
</dbReference>
<proteinExistence type="predicted"/>
<accession>A0A1U7WL13</accession>
<reference evidence="2" key="1">
    <citation type="journal article" date="2013" name="Genome Biol.">
        <title>Reference genomes and transcriptomes of Nicotiana sylvestris and Nicotiana tomentosiformis.</title>
        <authorList>
            <person name="Sierro N."/>
            <person name="Battey J.N."/>
            <person name="Ouadi S."/>
            <person name="Bovet L."/>
            <person name="Goepfert S."/>
            <person name="Bakaher N."/>
            <person name="Peitsch M.C."/>
            <person name="Ivanov N.V."/>
        </authorList>
    </citation>
    <scope>NUCLEOTIDE SEQUENCE [LARGE SCALE GENOMIC DNA]</scope>
</reference>
<protein>
    <submittedName>
        <fullName evidence="3">Protein SENSITIVITY TO RED LIGHT REDUCED 1-like</fullName>
    </submittedName>
</protein>
<keyword evidence="2" id="KW-1185">Reference proteome</keyword>
<gene>
    <name evidence="3" type="primary">LOC104224914</name>
</gene>
<dbReference type="eggNOG" id="KOG3131">
    <property type="taxonomic scope" value="Eukaryota"/>
</dbReference>
<dbReference type="GO" id="GO:0005634">
    <property type="term" value="C:nucleus"/>
    <property type="evidence" value="ECO:0007669"/>
    <property type="project" value="TreeGrafter"/>
</dbReference>
<organism evidence="2 3">
    <name type="scientific">Nicotiana sylvestris</name>
    <name type="common">Wood tobacco</name>
    <name type="synonym">South American tobacco</name>
    <dbReference type="NCBI Taxonomy" id="4096"/>
    <lineage>
        <taxon>Eukaryota</taxon>
        <taxon>Viridiplantae</taxon>
        <taxon>Streptophyta</taxon>
        <taxon>Embryophyta</taxon>
        <taxon>Tracheophyta</taxon>
        <taxon>Spermatophyta</taxon>
        <taxon>Magnoliopsida</taxon>
        <taxon>eudicotyledons</taxon>
        <taxon>Gunneridae</taxon>
        <taxon>Pentapetalae</taxon>
        <taxon>asterids</taxon>
        <taxon>lamiids</taxon>
        <taxon>Solanales</taxon>
        <taxon>Solanaceae</taxon>
        <taxon>Nicotianoideae</taxon>
        <taxon>Nicotianeae</taxon>
        <taxon>Nicotiana</taxon>
    </lineage>
</organism>
<dbReference type="STRING" id="4096.A0A1U7WL13"/>
<dbReference type="Pfam" id="PF07985">
    <property type="entry name" value="SRR1"/>
    <property type="match status" value="1"/>
</dbReference>
<dbReference type="PANTHER" id="PTHR28626">
    <property type="entry name" value="SRR1-LIKE PROTEIN"/>
    <property type="match status" value="1"/>
</dbReference>
<dbReference type="GO" id="GO:0005737">
    <property type="term" value="C:cytoplasm"/>
    <property type="evidence" value="ECO:0007669"/>
    <property type="project" value="TreeGrafter"/>
</dbReference>
<sequence>MKNVENSEFYAGMCSDIEQNKTFQKYLFRLLGSYSHVQVVIYAMGSIEYSFNSQFQLAVVLLLKRDFPNWIGNIQIYDPDMSPADIIVFKELGFEIFLLTNTLSGTLTDMPQCNCVLLETRLRLERILDFTTEIDKKTSDDQMYTDLFLEFAWHFFDVDPSIDMETLLPATEITERKGNDNLGFWVGCAKVLRCETRYL</sequence>
<reference evidence="3" key="2">
    <citation type="submission" date="2025-08" db="UniProtKB">
        <authorList>
            <consortium name="RefSeq"/>
        </authorList>
    </citation>
    <scope>IDENTIFICATION</scope>
    <source>
        <tissue evidence="3">Leaf</tissue>
    </source>
</reference>
<evidence type="ECO:0000259" key="1">
    <source>
        <dbReference type="Pfam" id="PF07985"/>
    </source>
</evidence>
<name>A0A1U7WL13_NICSY</name>
<evidence type="ECO:0000313" key="2">
    <source>
        <dbReference type="Proteomes" id="UP000189701"/>
    </source>
</evidence>
<feature type="domain" description="SRR1-like" evidence="1">
    <location>
        <begin position="35"/>
        <end position="124"/>
    </location>
</feature>
<dbReference type="InterPro" id="IPR012942">
    <property type="entry name" value="SRR1-like"/>
</dbReference>
<evidence type="ECO:0000313" key="3">
    <source>
        <dbReference type="RefSeq" id="XP_009774940.1"/>
    </source>
</evidence>
<dbReference type="InterPro" id="IPR040044">
    <property type="entry name" value="SRR1L"/>
</dbReference>
<dbReference type="Proteomes" id="UP000189701">
    <property type="component" value="Unplaced"/>
</dbReference>